<keyword evidence="7" id="KW-0408">Iron</keyword>
<dbReference type="PANTHER" id="PTHR35457:SF1">
    <property type="entry name" value="HEME A SYNTHASE"/>
    <property type="match status" value="1"/>
</dbReference>
<dbReference type="GO" id="GO:0016020">
    <property type="term" value="C:membrane"/>
    <property type="evidence" value="ECO:0007669"/>
    <property type="project" value="UniProtKB-SubCell"/>
</dbReference>
<keyword evidence="6" id="KW-0560">Oxidoreductase</keyword>
<feature type="transmembrane region" description="Helical" evidence="12">
    <location>
        <begin position="268"/>
        <end position="290"/>
    </location>
</feature>
<feature type="transmembrane region" description="Helical" evidence="12">
    <location>
        <begin position="154"/>
        <end position="175"/>
    </location>
</feature>
<comment type="subcellular location">
    <subcellularLocation>
        <location evidence="1">Membrane</location>
        <topology evidence="1">Multi-pass membrane protein</topology>
    </subcellularLocation>
</comment>
<feature type="transmembrane region" description="Helical" evidence="12">
    <location>
        <begin position="236"/>
        <end position="259"/>
    </location>
</feature>
<dbReference type="GO" id="GO:0046872">
    <property type="term" value="F:metal ion binding"/>
    <property type="evidence" value="ECO:0007669"/>
    <property type="project" value="UniProtKB-KW"/>
</dbReference>
<comment type="pathway">
    <text evidence="11">Porphyrin-containing compound metabolism.</text>
</comment>
<dbReference type="AlphaFoldDB" id="A0A6J6N2B0"/>
<evidence type="ECO:0000256" key="12">
    <source>
        <dbReference type="SAM" id="Phobius"/>
    </source>
</evidence>
<keyword evidence="10" id="KW-1015">Disulfide bond</keyword>
<evidence type="ECO:0000256" key="11">
    <source>
        <dbReference type="ARBA" id="ARBA00023444"/>
    </source>
</evidence>
<feature type="transmembrane region" description="Helical" evidence="12">
    <location>
        <begin position="296"/>
        <end position="320"/>
    </location>
</feature>
<evidence type="ECO:0000313" key="13">
    <source>
        <dbReference type="EMBL" id="CAB4680279.1"/>
    </source>
</evidence>
<gene>
    <name evidence="13" type="ORF">UFOPK2310_01180</name>
</gene>
<keyword evidence="8" id="KW-0350">Heme biosynthesis</keyword>
<dbReference type="PANTHER" id="PTHR35457">
    <property type="entry name" value="HEME A SYNTHASE"/>
    <property type="match status" value="1"/>
</dbReference>
<evidence type="ECO:0000256" key="9">
    <source>
        <dbReference type="ARBA" id="ARBA00023136"/>
    </source>
</evidence>
<dbReference type="GO" id="GO:0006784">
    <property type="term" value="P:heme A biosynthetic process"/>
    <property type="evidence" value="ECO:0007669"/>
    <property type="project" value="InterPro"/>
</dbReference>
<reference evidence="13" key="1">
    <citation type="submission" date="2020-05" db="EMBL/GenBank/DDBJ databases">
        <authorList>
            <person name="Chiriac C."/>
            <person name="Salcher M."/>
            <person name="Ghai R."/>
            <person name="Kavagutti S V."/>
        </authorList>
    </citation>
    <scope>NUCLEOTIDE SEQUENCE</scope>
</reference>
<dbReference type="InterPro" id="IPR050450">
    <property type="entry name" value="COX15/CtaA_HemeA_synthase"/>
</dbReference>
<evidence type="ECO:0000256" key="8">
    <source>
        <dbReference type="ARBA" id="ARBA00023133"/>
    </source>
</evidence>
<feature type="transmembrane region" description="Helical" evidence="12">
    <location>
        <begin position="195"/>
        <end position="216"/>
    </location>
</feature>
<keyword evidence="5 12" id="KW-1133">Transmembrane helix</keyword>
<protein>
    <submittedName>
        <fullName evidence="13">Unannotated protein</fullName>
    </submittedName>
</protein>
<keyword evidence="4" id="KW-0479">Metal-binding</keyword>
<evidence type="ECO:0000256" key="1">
    <source>
        <dbReference type="ARBA" id="ARBA00004141"/>
    </source>
</evidence>
<feature type="transmembrane region" description="Helical" evidence="12">
    <location>
        <begin position="121"/>
        <end position="142"/>
    </location>
</feature>
<evidence type="ECO:0000256" key="10">
    <source>
        <dbReference type="ARBA" id="ARBA00023157"/>
    </source>
</evidence>
<feature type="transmembrane region" description="Helical" evidence="12">
    <location>
        <begin position="91"/>
        <end position="109"/>
    </location>
</feature>
<dbReference type="EMBL" id="CAEZWW010000156">
    <property type="protein sequence ID" value="CAB4680279.1"/>
    <property type="molecule type" value="Genomic_DNA"/>
</dbReference>
<evidence type="ECO:0000256" key="3">
    <source>
        <dbReference type="ARBA" id="ARBA00022692"/>
    </source>
</evidence>
<evidence type="ECO:0000256" key="6">
    <source>
        <dbReference type="ARBA" id="ARBA00023002"/>
    </source>
</evidence>
<dbReference type="GO" id="GO:0016491">
    <property type="term" value="F:oxidoreductase activity"/>
    <property type="evidence" value="ECO:0007669"/>
    <property type="project" value="UniProtKB-KW"/>
</dbReference>
<keyword evidence="3 12" id="KW-0812">Transmembrane</keyword>
<evidence type="ECO:0000256" key="4">
    <source>
        <dbReference type="ARBA" id="ARBA00022723"/>
    </source>
</evidence>
<accession>A0A6J6N2B0</accession>
<dbReference type="Pfam" id="PF02628">
    <property type="entry name" value="COX15-CtaA"/>
    <property type="match status" value="1"/>
</dbReference>
<evidence type="ECO:0000256" key="5">
    <source>
        <dbReference type="ARBA" id="ARBA00022989"/>
    </source>
</evidence>
<organism evidence="13">
    <name type="scientific">freshwater metagenome</name>
    <dbReference type="NCBI Taxonomy" id="449393"/>
    <lineage>
        <taxon>unclassified sequences</taxon>
        <taxon>metagenomes</taxon>
        <taxon>ecological metagenomes</taxon>
    </lineage>
</organism>
<evidence type="ECO:0000256" key="2">
    <source>
        <dbReference type="ARBA" id="ARBA00022475"/>
    </source>
</evidence>
<sequence>MGSDLSVFFMTSTAALITPEFKSGRCTPAVRGIFVANLIAQCAIVVTGAIVRLTSSGLGCPTWPQCVEGSYIPTARQEEAWHKYVEFGNRLLTFALVILAIAAVAAAIMDRRRRKAAGLPARRVILFLALIPIIGTFAQAILGGITVLTGLSPLSVSAHFLVSTVIAAGCVALVVRSRDLGDQPIIYLVRPELQILTWAMVGTAFAVVVLGVIVTGRGPHSGDAESESRFGFDPRTVAWLHADVVLLFIGLILAMLLAVRLTKAPRQLFILTLTLLAISMVQGVIGYTQYFSGLPVALVTVHVLGASLVWVTALFMPAAIRTRGLTDERVDRNS</sequence>
<evidence type="ECO:0000256" key="7">
    <source>
        <dbReference type="ARBA" id="ARBA00023004"/>
    </source>
</evidence>
<keyword evidence="9 12" id="KW-0472">Membrane</keyword>
<dbReference type="InterPro" id="IPR003780">
    <property type="entry name" value="COX15/CtaA_fam"/>
</dbReference>
<keyword evidence="2" id="KW-1003">Cell membrane</keyword>
<name>A0A6J6N2B0_9ZZZZ</name>
<proteinExistence type="predicted"/>
<feature type="transmembrane region" description="Helical" evidence="12">
    <location>
        <begin position="32"/>
        <end position="51"/>
    </location>
</feature>